<dbReference type="SUPFAM" id="SSF103473">
    <property type="entry name" value="MFS general substrate transporter"/>
    <property type="match status" value="1"/>
</dbReference>
<feature type="transmembrane region" description="Helical" evidence="9">
    <location>
        <begin position="13"/>
        <end position="36"/>
    </location>
</feature>
<gene>
    <name evidence="10" type="ORF">NAV_LOCUS8543</name>
</gene>
<feature type="transmembrane region" description="Helical" evidence="9">
    <location>
        <begin position="188"/>
        <end position="212"/>
    </location>
</feature>
<dbReference type="InterPro" id="IPR036259">
    <property type="entry name" value="MFS_trans_sf"/>
</dbReference>
<accession>A0A498SXX2</accession>
<feature type="transmembrane region" description="Helical" evidence="9">
    <location>
        <begin position="232"/>
        <end position="251"/>
    </location>
</feature>
<evidence type="ECO:0000256" key="3">
    <source>
        <dbReference type="ARBA" id="ARBA00022692"/>
    </source>
</evidence>
<evidence type="ECO:0000256" key="1">
    <source>
        <dbReference type="ARBA" id="ARBA00004141"/>
    </source>
</evidence>
<keyword evidence="11" id="KW-1185">Reference proteome</keyword>
<evidence type="ECO:0000256" key="9">
    <source>
        <dbReference type="SAM" id="Phobius"/>
    </source>
</evidence>
<dbReference type="STRING" id="6277.A0A498SXX2"/>
<evidence type="ECO:0000256" key="6">
    <source>
        <dbReference type="ARBA" id="ARBA00023180"/>
    </source>
</evidence>
<dbReference type="Proteomes" id="UP000276991">
    <property type="component" value="Unassembled WGS sequence"/>
</dbReference>
<reference evidence="10 11" key="1">
    <citation type="submission" date="2018-08" db="EMBL/GenBank/DDBJ databases">
        <authorList>
            <person name="Laetsch R D."/>
            <person name="Stevens L."/>
            <person name="Kumar S."/>
            <person name="Blaxter L. M."/>
        </authorList>
    </citation>
    <scope>NUCLEOTIDE SEQUENCE [LARGE SCALE GENOMIC DNA]</scope>
</reference>
<comment type="subcellular location">
    <subcellularLocation>
        <location evidence="1">Membrane</location>
        <topology evidence="1">Multi-pass membrane protein</topology>
    </subcellularLocation>
</comment>
<evidence type="ECO:0000256" key="8">
    <source>
        <dbReference type="ARBA" id="ARBA00041910"/>
    </source>
</evidence>
<evidence type="ECO:0000313" key="10">
    <source>
        <dbReference type="EMBL" id="VBB33752.1"/>
    </source>
</evidence>
<feature type="transmembrane region" description="Helical" evidence="9">
    <location>
        <begin position="152"/>
        <end position="176"/>
    </location>
</feature>
<evidence type="ECO:0000256" key="7">
    <source>
        <dbReference type="ARBA" id="ARBA00040302"/>
    </source>
</evidence>
<dbReference type="PANTHER" id="PTHR23294">
    <property type="entry name" value="ET TRANSLATION PRODUCT-RELATED"/>
    <property type="match status" value="1"/>
</dbReference>
<dbReference type="InterPro" id="IPR010291">
    <property type="entry name" value="Ion_channel_UNC-93"/>
</dbReference>
<feature type="transmembrane region" description="Helical" evidence="9">
    <location>
        <begin position="87"/>
        <end position="107"/>
    </location>
</feature>
<name>A0A498SXX2_ACAVI</name>
<dbReference type="InterPro" id="IPR051617">
    <property type="entry name" value="UNC-93-like_regulator"/>
</dbReference>
<dbReference type="AlphaFoldDB" id="A0A498SXX2"/>
<dbReference type="Gene3D" id="1.20.1250.20">
    <property type="entry name" value="MFS general substrate transporter like domains"/>
    <property type="match status" value="1"/>
</dbReference>
<keyword evidence="6" id="KW-0325">Glycoprotein</keyword>
<comment type="similarity">
    <text evidence="2">Belongs to the unc-93 family.</text>
</comment>
<protein>
    <recommendedName>
        <fullName evidence="7">UNC93-like protein MFSD11</fullName>
    </recommendedName>
    <alternativeName>
        <fullName evidence="8">Major facilitator superfamily domain-containing protein 11</fullName>
    </alternativeName>
</protein>
<proteinExistence type="inferred from homology"/>
<keyword evidence="5 9" id="KW-0472">Membrane</keyword>
<evidence type="ECO:0000256" key="4">
    <source>
        <dbReference type="ARBA" id="ARBA00022989"/>
    </source>
</evidence>
<dbReference type="Pfam" id="PF05978">
    <property type="entry name" value="UNC-93"/>
    <property type="match status" value="2"/>
</dbReference>
<keyword evidence="3 9" id="KW-0812">Transmembrane</keyword>
<evidence type="ECO:0000256" key="5">
    <source>
        <dbReference type="ARBA" id="ARBA00023136"/>
    </source>
</evidence>
<evidence type="ECO:0000313" key="11">
    <source>
        <dbReference type="Proteomes" id="UP000276991"/>
    </source>
</evidence>
<feature type="transmembrane region" description="Helical" evidence="9">
    <location>
        <begin position="48"/>
        <end position="67"/>
    </location>
</feature>
<organism evidence="10 11">
    <name type="scientific">Acanthocheilonema viteae</name>
    <name type="common">Filarial nematode worm</name>
    <name type="synonym">Dipetalonema viteae</name>
    <dbReference type="NCBI Taxonomy" id="6277"/>
    <lineage>
        <taxon>Eukaryota</taxon>
        <taxon>Metazoa</taxon>
        <taxon>Ecdysozoa</taxon>
        <taxon>Nematoda</taxon>
        <taxon>Chromadorea</taxon>
        <taxon>Rhabditida</taxon>
        <taxon>Spirurina</taxon>
        <taxon>Spiruromorpha</taxon>
        <taxon>Filarioidea</taxon>
        <taxon>Onchocercidae</taxon>
        <taxon>Acanthocheilonema</taxon>
    </lineage>
</organism>
<dbReference type="GO" id="GO:0016020">
    <property type="term" value="C:membrane"/>
    <property type="evidence" value="ECO:0007669"/>
    <property type="project" value="UniProtKB-SubCell"/>
</dbReference>
<keyword evidence="4 9" id="KW-1133">Transmembrane helix</keyword>
<sequence>MCITYFTFTLSTFIAPFVVSYLTAKWAMFFASVLYTTFMLAFMLINSYIFYITSALMGFAASLIWTGHGVYMKEITTSGNESRNSGLHWGINFISLLFGGVLLLVIFNKNGEAEMISVELIRQKCKIVYRHKGVPISCGCFVSFVSKHINNFGYMPTMFMALPLYLAGCLNVCLYFPKYANLGPTNDATYLSPSLSMWLIIGMLICISDSFWNTLRTAVLTKMYSHDSSSQIFALTLSVQPVGALSSYGFVVNKRNLDISNTYKERMSETSDPVTVTTAIATANNAEEHDSSSSYHTVSKSIRFSSDASLPDGEVTHKGKDLVSVCI</sequence>
<dbReference type="PANTHER" id="PTHR23294:SF0">
    <property type="entry name" value="UNC93-LIKE PROTEIN MFSD11"/>
    <property type="match status" value="1"/>
</dbReference>
<evidence type="ECO:0000256" key="2">
    <source>
        <dbReference type="ARBA" id="ARBA00009172"/>
    </source>
</evidence>
<dbReference type="OrthoDB" id="196103at2759"/>
<dbReference type="EMBL" id="UPTC01002667">
    <property type="protein sequence ID" value="VBB33752.1"/>
    <property type="molecule type" value="Genomic_DNA"/>
</dbReference>